<feature type="transmembrane region" description="Helical" evidence="1">
    <location>
        <begin position="7"/>
        <end position="26"/>
    </location>
</feature>
<proteinExistence type="predicted"/>
<reference evidence="3" key="1">
    <citation type="journal article" date="2019" name="Int. J. Syst. Evol. Microbiol.">
        <title>The Global Catalogue of Microorganisms (GCM) 10K type strain sequencing project: providing services to taxonomists for standard genome sequencing and annotation.</title>
        <authorList>
            <consortium name="The Broad Institute Genomics Platform"/>
            <consortium name="The Broad Institute Genome Sequencing Center for Infectious Disease"/>
            <person name="Wu L."/>
            <person name="Ma J."/>
        </authorList>
    </citation>
    <scope>NUCLEOTIDE SEQUENCE [LARGE SCALE GENOMIC DNA]</scope>
    <source>
        <strain evidence="3">JCM 17386</strain>
    </source>
</reference>
<dbReference type="Proteomes" id="UP001501333">
    <property type="component" value="Unassembled WGS sequence"/>
</dbReference>
<keyword evidence="3" id="KW-1185">Reference proteome</keyword>
<evidence type="ECO:0000313" key="2">
    <source>
        <dbReference type="EMBL" id="GAA4139813.1"/>
    </source>
</evidence>
<sequence>MKKLNVGVLLIQFLGMIFLINGIFQLRLYTVADKVLCIKDQFQFQKSENWDSLFPTNDDVTNFWPSVYIWIFFALLIGIFYVTFLNWKSKLSSINTILLAIALYILLRLKFFRKEIFSHFFRPIRVLLSDDFGTQCLIEGVIFTLIGFSIIYFSVNSKLFNFKKEEIEN</sequence>
<dbReference type="EMBL" id="BAABAO010000014">
    <property type="protein sequence ID" value="GAA4139813.1"/>
    <property type="molecule type" value="Genomic_DNA"/>
</dbReference>
<organism evidence="2 3">
    <name type="scientific">Flavobacterium chungbukense</name>
    <dbReference type="NCBI Taxonomy" id="877464"/>
    <lineage>
        <taxon>Bacteria</taxon>
        <taxon>Pseudomonadati</taxon>
        <taxon>Bacteroidota</taxon>
        <taxon>Flavobacteriia</taxon>
        <taxon>Flavobacteriales</taxon>
        <taxon>Flavobacteriaceae</taxon>
        <taxon>Flavobacterium</taxon>
    </lineage>
</organism>
<feature type="transmembrane region" description="Helical" evidence="1">
    <location>
        <begin position="94"/>
        <end position="112"/>
    </location>
</feature>
<feature type="transmembrane region" description="Helical" evidence="1">
    <location>
        <begin position="67"/>
        <end position="87"/>
    </location>
</feature>
<evidence type="ECO:0008006" key="4">
    <source>
        <dbReference type="Google" id="ProtNLM"/>
    </source>
</evidence>
<accession>A0ABP7YQK7</accession>
<keyword evidence="1" id="KW-1133">Transmembrane helix</keyword>
<feature type="transmembrane region" description="Helical" evidence="1">
    <location>
        <begin position="132"/>
        <end position="155"/>
    </location>
</feature>
<gene>
    <name evidence="2" type="ORF">GCM10022250_39700</name>
</gene>
<comment type="caution">
    <text evidence="2">The sequence shown here is derived from an EMBL/GenBank/DDBJ whole genome shotgun (WGS) entry which is preliminary data.</text>
</comment>
<evidence type="ECO:0000256" key="1">
    <source>
        <dbReference type="SAM" id="Phobius"/>
    </source>
</evidence>
<name>A0ABP7YQK7_9FLAO</name>
<keyword evidence="1" id="KW-0472">Membrane</keyword>
<protein>
    <recommendedName>
        <fullName evidence="4">Exosortase</fullName>
    </recommendedName>
</protein>
<keyword evidence="1" id="KW-0812">Transmembrane</keyword>
<evidence type="ECO:0000313" key="3">
    <source>
        <dbReference type="Proteomes" id="UP001501333"/>
    </source>
</evidence>